<keyword evidence="7" id="KW-1133">Transmembrane helix</keyword>
<accession>A0A1Y2J3R4</accession>
<evidence type="ECO:0000256" key="5">
    <source>
        <dbReference type="ARBA" id="ARBA00022692"/>
    </source>
</evidence>
<keyword evidence="8 12" id="KW-0560">Oxidoreductase</keyword>
<keyword evidence="6 12" id="KW-0479">Metal-binding</keyword>
<keyword evidence="10 12" id="KW-0503">Monooxygenase</keyword>
<dbReference type="STRING" id="1353009.A0A1Y2J3R4"/>
<dbReference type="InterPro" id="IPR001128">
    <property type="entry name" value="Cyt_P450"/>
</dbReference>
<comment type="subcellular location">
    <subcellularLocation>
        <location evidence="2">Membrane</location>
    </subcellularLocation>
</comment>
<evidence type="ECO:0000313" key="14">
    <source>
        <dbReference type="Proteomes" id="UP000193067"/>
    </source>
</evidence>
<keyword evidence="5" id="KW-0812">Transmembrane</keyword>
<dbReference type="GO" id="GO:0005506">
    <property type="term" value="F:iron ion binding"/>
    <property type="evidence" value="ECO:0007669"/>
    <property type="project" value="InterPro"/>
</dbReference>
<evidence type="ECO:0000256" key="8">
    <source>
        <dbReference type="ARBA" id="ARBA00023002"/>
    </source>
</evidence>
<evidence type="ECO:0000256" key="12">
    <source>
        <dbReference type="RuleBase" id="RU000461"/>
    </source>
</evidence>
<dbReference type="Gene3D" id="1.10.630.10">
    <property type="entry name" value="Cytochrome P450"/>
    <property type="match status" value="1"/>
</dbReference>
<dbReference type="PANTHER" id="PTHR46300">
    <property type="entry name" value="P450, PUTATIVE (EUROFUNG)-RELATED-RELATED"/>
    <property type="match status" value="1"/>
</dbReference>
<dbReference type="EMBL" id="KZ084088">
    <property type="protein sequence ID" value="OSD07434.1"/>
    <property type="molecule type" value="Genomic_DNA"/>
</dbReference>
<protein>
    <recommendedName>
        <fullName evidence="15">Cytochrome P450</fullName>
    </recommendedName>
</protein>
<organism evidence="13 14">
    <name type="scientific">Trametes coccinea (strain BRFM310)</name>
    <name type="common">Pycnoporus coccineus</name>
    <dbReference type="NCBI Taxonomy" id="1353009"/>
    <lineage>
        <taxon>Eukaryota</taxon>
        <taxon>Fungi</taxon>
        <taxon>Dikarya</taxon>
        <taxon>Basidiomycota</taxon>
        <taxon>Agaricomycotina</taxon>
        <taxon>Agaricomycetes</taxon>
        <taxon>Polyporales</taxon>
        <taxon>Polyporaceae</taxon>
        <taxon>Trametes</taxon>
    </lineage>
</organism>
<gene>
    <name evidence="13" type="ORF">PYCCODRAFT_613947</name>
</gene>
<dbReference type="GO" id="GO:0016020">
    <property type="term" value="C:membrane"/>
    <property type="evidence" value="ECO:0007669"/>
    <property type="project" value="UniProtKB-SubCell"/>
</dbReference>
<evidence type="ECO:0000256" key="2">
    <source>
        <dbReference type="ARBA" id="ARBA00004370"/>
    </source>
</evidence>
<evidence type="ECO:0008006" key="15">
    <source>
        <dbReference type="Google" id="ProtNLM"/>
    </source>
</evidence>
<dbReference type="PROSITE" id="PS00086">
    <property type="entry name" value="CYTOCHROME_P450"/>
    <property type="match status" value="1"/>
</dbReference>
<name>A0A1Y2J3R4_TRAC3</name>
<keyword evidence="14" id="KW-1185">Reference proteome</keyword>
<proteinExistence type="inferred from homology"/>
<dbReference type="InterPro" id="IPR050364">
    <property type="entry name" value="Cytochrome_P450_fung"/>
</dbReference>
<reference evidence="13 14" key="1">
    <citation type="journal article" date="2015" name="Biotechnol. Biofuels">
        <title>Enhanced degradation of softwood versus hardwood by the white-rot fungus Pycnoporus coccineus.</title>
        <authorList>
            <person name="Couturier M."/>
            <person name="Navarro D."/>
            <person name="Chevret D."/>
            <person name="Henrissat B."/>
            <person name="Piumi F."/>
            <person name="Ruiz-Duenas F.J."/>
            <person name="Martinez A.T."/>
            <person name="Grigoriev I.V."/>
            <person name="Riley R."/>
            <person name="Lipzen A."/>
            <person name="Berrin J.G."/>
            <person name="Master E.R."/>
            <person name="Rosso M.N."/>
        </authorList>
    </citation>
    <scope>NUCLEOTIDE SEQUENCE [LARGE SCALE GENOMIC DNA]</scope>
    <source>
        <strain evidence="13 14">BRFM310</strain>
    </source>
</reference>
<evidence type="ECO:0000313" key="13">
    <source>
        <dbReference type="EMBL" id="OSD07434.1"/>
    </source>
</evidence>
<evidence type="ECO:0000256" key="11">
    <source>
        <dbReference type="ARBA" id="ARBA00023136"/>
    </source>
</evidence>
<keyword evidence="9 12" id="KW-0408">Iron</keyword>
<dbReference type="Proteomes" id="UP000193067">
    <property type="component" value="Unassembled WGS sequence"/>
</dbReference>
<keyword evidence="4 12" id="KW-0349">Heme</keyword>
<evidence type="ECO:0000256" key="9">
    <source>
        <dbReference type="ARBA" id="ARBA00023004"/>
    </source>
</evidence>
<dbReference type="GO" id="GO:0004497">
    <property type="term" value="F:monooxygenase activity"/>
    <property type="evidence" value="ECO:0007669"/>
    <property type="project" value="UniProtKB-KW"/>
</dbReference>
<sequence length="130" mass="14685">MHARPASLSRTKNKFDPDRFIREEQLRNSGVLDPSNFQVVFGFGRRKCLGQHLADSGFFNLITSVLYVYNIELPLDEDGRPMKIDHEQCHGSLSYPKNFSCVLKPRSEEAIALIRSSSPTKDPMTTIGQA</sequence>
<evidence type="ECO:0000256" key="3">
    <source>
        <dbReference type="ARBA" id="ARBA00010617"/>
    </source>
</evidence>
<dbReference type="OrthoDB" id="2789670at2759"/>
<evidence type="ECO:0000256" key="10">
    <source>
        <dbReference type="ARBA" id="ARBA00023033"/>
    </source>
</evidence>
<comment type="similarity">
    <text evidence="3 12">Belongs to the cytochrome P450 family.</text>
</comment>
<dbReference type="InterPro" id="IPR017972">
    <property type="entry name" value="Cyt_P450_CS"/>
</dbReference>
<dbReference type="InterPro" id="IPR036396">
    <property type="entry name" value="Cyt_P450_sf"/>
</dbReference>
<evidence type="ECO:0000256" key="1">
    <source>
        <dbReference type="ARBA" id="ARBA00001971"/>
    </source>
</evidence>
<keyword evidence="11" id="KW-0472">Membrane</keyword>
<dbReference type="SUPFAM" id="SSF48264">
    <property type="entry name" value="Cytochrome P450"/>
    <property type="match status" value="1"/>
</dbReference>
<dbReference type="GO" id="GO:0016705">
    <property type="term" value="F:oxidoreductase activity, acting on paired donors, with incorporation or reduction of molecular oxygen"/>
    <property type="evidence" value="ECO:0007669"/>
    <property type="project" value="InterPro"/>
</dbReference>
<evidence type="ECO:0000256" key="7">
    <source>
        <dbReference type="ARBA" id="ARBA00022989"/>
    </source>
</evidence>
<dbReference type="GO" id="GO:0020037">
    <property type="term" value="F:heme binding"/>
    <property type="evidence" value="ECO:0007669"/>
    <property type="project" value="InterPro"/>
</dbReference>
<comment type="cofactor">
    <cofactor evidence="1">
        <name>heme</name>
        <dbReference type="ChEBI" id="CHEBI:30413"/>
    </cofactor>
</comment>
<dbReference type="Pfam" id="PF00067">
    <property type="entry name" value="p450"/>
    <property type="match status" value="1"/>
</dbReference>
<dbReference type="AlphaFoldDB" id="A0A1Y2J3R4"/>
<evidence type="ECO:0000256" key="6">
    <source>
        <dbReference type="ARBA" id="ARBA00022723"/>
    </source>
</evidence>
<evidence type="ECO:0000256" key="4">
    <source>
        <dbReference type="ARBA" id="ARBA00022617"/>
    </source>
</evidence>